<evidence type="ECO:0008006" key="3">
    <source>
        <dbReference type="Google" id="ProtNLM"/>
    </source>
</evidence>
<evidence type="ECO:0000313" key="1">
    <source>
        <dbReference type="EMBL" id="MEE1935836.1"/>
    </source>
</evidence>
<reference evidence="1 2" key="1">
    <citation type="submission" date="2024-01" db="EMBL/GenBank/DDBJ databases">
        <title>Unpublished Manusciprt.</title>
        <authorList>
            <person name="Duman M."/>
            <person name="Valdes E.G."/>
            <person name="Ajmi N."/>
            <person name="Altun S."/>
            <person name="Saticioglu I.B."/>
        </authorList>
    </citation>
    <scope>NUCLEOTIDE SEQUENCE [LARGE SCALE GENOMIC DNA]</scope>
    <source>
        <strain evidence="1 2">148P</strain>
    </source>
</reference>
<comment type="caution">
    <text evidence="1">The sequence shown here is derived from an EMBL/GenBank/DDBJ whole genome shotgun (WGS) entry which is preliminary data.</text>
</comment>
<organism evidence="1 2">
    <name type="scientific">Pseudomonas ulcerans</name>
    <dbReference type="NCBI Taxonomy" id="3115852"/>
    <lineage>
        <taxon>Bacteria</taxon>
        <taxon>Pseudomonadati</taxon>
        <taxon>Pseudomonadota</taxon>
        <taxon>Gammaproteobacteria</taxon>
        <taxon>Pseudomonadales</taxon>
        <taxon>Pseudomonadaceae</taxon>
        <taxon>Pseudomonas</taxon>
    </lineage>
</organism>
<sequence>MNKEDAKKWLDYYERGIKPSRYKLKAVVYSDNILEVTAGFEFNGFEVELTPLSADQKELRYEGGFPSAFNCEVVSTQQSHRNGNNFDLSECLDRIMPVLGFRYRLPLDYLQWEEYEGEWITSIAGGGSMVMQRIHSELPHQNIHEVIEAYEVAAVRTDKRSKKCAALRRRLKESLELEDISRRFSFLSYYNILEIISDDLASARSIPSSNTIAEDLAKFGLSTKGSQRTKIYFLLLAMNNEFDLQKSIQLADVRNDLAHGELTVGSEEFNLCKKIAYWAADSYALELSRLFKMA</sequence>
<proteinExistence type="predicted"/>
<dbReference type="EMBL" id="JAZDQJ010000029">
    <property type="protein sequence ID" value="MEE1935836.1"/>
    <property type="molecule type" value="Genomic_DNA"/>
</dbReference>
<keyword evidence="2" id="KW-1185">Reference proteome</keyword>
<gene>
    <name evidence="1" type="ORF">V0R50_21625</name>
</gene>
<dbReference type="Proteomes" id="UP001335100">
    <property type="component" value="Unassembled WGS sequence"/>
</dbReference>
<name>A0ABU7HWN8_9PSED</name>
<accession>A0ABU7HWN8</accession>
<evidence type="ECO:0000313" key="2">
    <source>
        <dbReference type="Proteomes" id="UP001335100"/>
    </source>
</evidence>
<protein>
    <recommendedName>
        <fullName evidence="3">Apea-like HEPN domain-containing protein</fullName>
    </recommendedName>
</protein>
<dbReference type="RefSeq" id="WP_330076557.1">
    <property type="nucleotide sequence ID" value="NZ_JAZDQJ010000029.1"/>
</dbReference>